<keyword evidence="2" id="KW-0812">Transmembrane</keyword>
<protein>
    <submittedName>
        <fullName evidence="3">Uncharacterized protein</fullName>
    </submittedName>
</protein>
<accession>A0A9P9DIG2</accession>
<gene>
    <name evidence="3" type="ORF">B0J13DRAFT_513510</name>
</gene>
<evidence type="ECO:0000313" key="4">
    <source>
        <dbReference type="Proteomes" id="UP000717696"/>
    </source>
</evidence>
<feature type="transmembrane region" description="Helical" evidence="2">
    <location>
        <begin position="422"/>
        <end position="441"/>
    </location>
</feature>
<sequence length="445" mass="50866">MDAWKARKADLSSRHVQRCVRQLLKNKALWEAFNLVLDIPGLQHGMRTSTLHKLISLKCDEQVIKYLGHIRTVWSRFVQDNDEAIKKFDATDVKELELRCPRYSADDKAKIQSELDGGRIFRNFSQDERQAIWAVVTSTDCIIPSLYTLFEDVKLLQACVESMKHIISPVKETFNMALRASLTQGRMESEISADEEARIALLIRDLWMIAMQNFRLLSQQLRGSPERLLAKVPPQRANEPKLARFARFADQSGFHSPEISILRELPSGQEEELADNLTATVVSDSVNATLRRCGLPTYATYEHDRWLLTAGFLHCDYSELNGRGRDVTSFFVLQSIYFAFFGRPPLITNQDSFPMHEQITRDLRQDSQSEPRSSNYTNRIELGTEIADDQGSTNEATPERDPNINANSPWNPARYSPNNYKAFWSITLPSLMLMLLLFPFLGSIA</sequence>
<dbReference type="InterPro" id="IPR022198">
    <property type="entry name" value="DUF3723"/>
</dbReference>
<evidence type="ECO:0000256" key="1">
    <source>
        <dbReference type="SAM" id="MobiDB-lite"/>
    </source>
</evidence>
<name>A0A9P9DIG2_9HYPO</name>
<dbReference type="OrthoDB" id="5084901at2759"/>
<reference evidence="3" key="1">
    <citation type="journal article" date="2021" name="Nat. Commun.">
        <title>Genetic determinants of endophytism in the Arabidopsis root mycobiome.</title>
        <authorList>
            <person name="Mesny F."/>
            <person name="Miyauchi S."/>
            <person name="Thiergart T."/>
            <person name="Pickel B."/>
            <person name="Atanasova L."/>
            <person name="Karlsson M."/>
            <person name="Huettel B."/>
            <person name="Barry K.W."/>
            <person name="Haridas S."/>
            <person name="Chen C."/>
            <person name="Bauer D."/>
            <person name="Andreopoulos W."/>
            <person name="Pangilinan J."/>
            <person name="LaButti K."/>
            <person name="Riley R."/>
            <person name="Lipzen A."/>
            <person name="Clum A."/>
            <person name="Drula E."/>
            <person name="Henrissat B."/>
            <person name="Kohler A."/>
            <person name="Grigoriev I.V."/>
            <person name="Martin F.M."/>
            <person name="Hacquard S."/>
        </authorList>
    </citation>
    <scope>NUCLEOTIDE SEQUENCE</scope>
    <source>
        <strain evidence="3">MPI-CAGE-AT-0021</strain>
    </source>
</reference>
<dbReference type="AlphaFoldDB" id="A0A9P9DIG2"/>
<keyword evidence="2" id="KW-0472">Membrane</keyword>
<keyword evidence="4" id="KW-1185">Reference proteome</keyword>
<proteinExistence type="predicted"/>
<organism evidence="3 4">
    <name type="scientific">Dactylonectria estremocensis</name>
    <dbReference type="NCBI Taxonomy" id="1079267"/>
    <lineage>
        <taxon>Eukaryota</taxon>
        <taxon>Fungi</taxon>
        <taxon>Dikarya</taxon>
        <taxon>Ascomycota</taxon>
        <taxon>Pezizomycotina</taxon>
        <taxon>Sordariomycetes</taxon>
        <taxon>Hypocreomycetidae</taxon>
        <taxon>Hypocreales</taxon>
        <taxon>Nectriaceae</taxon>
        <taxon>Dactylonectria</taxon>
    </lineage>
</organism>
<dbReference type="Proteomes" id="UP000717696">
    <property type="component" value="Unassembled WGS sequence"/>
</dbReference>
<comment type="caution">
    <text evidence="3">The sequence shown here is derived from an EMBL/GenBank/DDBJ whole genome shotgun (WGS) entry which is preliminary data.</text>
</comment>
<feature type="region of interest" description="Disordered" evidence="1">
    <location>
        <begin position="361"/>
        <end position="411"/>
    </location>
</feature>
<dbReference type="Pfam" id="PF12520">
    <property type="entry name" value="DUF3723"/>
    <property type="match status" value="2"/>
</dbReference>
<keyword evidence="2" id="KW-1133">Transmembrane helix</keyword>
<evidence type="ECO:0000256" key="2">
    <source>
        <dbReference type="SAM" id="Phobius"/>
    </source>
</evidence>
<evidence type="ECO:0000313" key="3">
    <source>
        <dbReference type="EMBL" id="KAH7119519.1"/>
    </source>
</evidence>
<dbReference type="EMBL" id="JAGMUU010000030">
    <property type="protein sequence ID" value="KAH7119519.1"/>
    <property type="molecule type" value="Genomic_DNA"/>
</dbReference>